<proteinExistence type="predicted"/>
<reference evidence="2" key="1">
    <citation type="journal article" date="2020" name="Stud. Mycol.">
        <title>101 Dothideomycetes genomes: a test case for predicting lifestyles and emergence of pathogens.</title>
        <authorList>
            <person name="Haridas S."/>
            <person name="Albert R."/>
            <person name="Binder M."/>
            <person name="Bloem J."/>
            <person name="Labutti K."/>
            <person name="Salamov A."/>
            <person name="Andreopoulos B."/>
            <person name="Baker S."/>
            <person name="Barry K."/>
            <person name="Bills G."/>
            <person name="Bluhm B."/>
            <person name="Cannon C."/>
            <person name="Castanera R."/>
            <person name="Culley D."/>
            <person name="Daum C."/>
            <person name="Ezra D."/>
            <person name="Gonzalez J."/>
            <person name="Henrissat B."/>
            <person name="Kuo A."/>
            <person name="Liang C."/>
            <person name="Lipzen A."/>
            <person name="Lutzoni F."/>
            <person name="Magnuson J."/>
            <person name="Mondo S."/>
            <person name="Nolan M."/>
            <person name="Ohm R."/>
            <person name="Pangilinan J."/>
            <person name="Park H.-J."/>
            <person name="Ramirez L."/>
            <person name="Alfaro M."/>
            <person name="Sun H."/>
            <person name="Tritt A."/>
            <person name="Yoshinaga Y."/>
            <person name="Zwiers L.-H."/>
            <person name="Turgeon B."/>
            <person name="Goodwin S."/>
            <person name="Spatafora J."/>
            <person name="Crous P."/>
            <person name="Grigoriev I."/>
        </authorList>
    </citation>
    <scope>NUCLEOTIDE SEQUENCE</scope>
    <source>
        <strain evidence="2">CBS 260.36</strain>
    </source>
</reference>
<sequence>MASLSMDSPHRSSLLSLSIVCFFFVSLAITPSKEGIKQKCKASSQSSQSSDNVHEAPEVTLLLQIQSGNQAMKDLQQHIDSLKVGLGHIVLELEGITFEQSCLDMECRRLYELSLIVTHLKREAKGLLWLQSTMNLARTAQMILPEHRFQRSGPEFSHHAQFHRLPDLLDPLLRQVHELKDFLRDLNTSVAGLEQPSTPATRQSLKAVRFMLQENDQHFKRLQEEIRQGFGDEPWSTMDTRDMHPDHIKWLASKHTIRVEAEKLAATHSELRQKLAEYLKESDVTWSV</sequence>
<keyword evidence="3" id="KW-1185">Reference proteome</keyword>
<gene>
    <name evidence="2" type="ORF">K461DRAFT_315469</name>
</gene>
<evidence type="ECO:0000313" key="2">
    <source>
        <dbReference type="EMBL" id="KAF2149451.1"/>
    </source>
</evidence>
<evidence type="ECO:0000313" key="3">
    <source>
        <dbReference type="Proteomes" id="UP000799439"/>
    </source>
</evidence>
<dbReference type="AlphaFoldDB" id="A0A9P4IVW1"/>
<accession>A0A9P4IVW1</accession>
<name>A0A9P4IVW1_9PEZI</name>
<dbReference type="Proteomes" id="UP000799439">
    <property type="component" value="Unassembled WGS sequence"/>
</dbReference>
<protein>
    <submittedName>
        <fullName evidence="2">Uncharacterized protein</fullName>
    </submittedName>
</protein>
<organism evidence="2 3">
    <name type="scientific">Myriangium duriaei CBS 260.36</name>
    <dbReference type="NCBI Taxonomy" id="1168546"/>
    <lineage>
        <taxon>Eukaryota</taxon>
        <taxon>Fungi</taxon>
        <taxon>Dikarya</taxon>
        <taxon>Ascomycota</taxon>
        <taxon>Pezizomycotina</taxon>
        <taxon>Dothideomycetes</taxon>
        <taxon>Dothideomycetidae</taxon>
        <taxon>Myriangiales</taxon>
        <taxon>Myriangiaceae</taxon>
        <taxon>Myriangium</taxon>
    </lineage>
</organism>
<feature type="signal peptide" evidence="1">
    <location>
        <begin position="1"/>
        <end position="28"/>
    </location>
</feature>
<evidence type="ECO:0000256" key="1">
    <source>
        <dbReference type="SAM" id="SignalP"/>
    </source>
</evidence>
<keyword evidence="1" id="KW-0732">Signal</keyword>
<feature type="chain" id="PRO_5040399505" evidence="1">
    <location>
        <begin position="29"/>
        <end position="288"/>
    </location>
</feature>
<dbReference type="EMBL" id="ML996091">
    <property type="protein sequence ID" value="KAF2149451.1"/>
    <property type="molecule type" value="Genomic_DNA"/>
</dbReference>
<comment type="caution">
    <text evidence="2">The sequence shown here is derived from an EMBL/GenBank/DDBJ whole genome shotgun (WGS) entry which is preliminary data.</text>
</comment>